<proteinExistence type="inferred from homology"/>
<organism evidence="4 5">
    <name type="scientific">Hanseniaspora guilliermondii</name>
    <dbReference type="NCBI Taxonomy" id="56406"/>
    <lineage>
        <taxon>Eukaryota</taxon>
        <taxon>Fungi</taxon>
        <taxon>Dikarya</taxon>
        <taxon>Ascomycota</taxon>
        <taxon>Saccharomycotina</taxon>
        <taxon>Saccharomycetes</taxon>
        <taxon>Saccharomycodales</taxon>
        <taxon>Saccharomycodaceae</taxon>
        <taxon>Hanseniaspora</taxon>
    </lineage>
</organism>
<dbReference type="EMBL" id="FQNF01000019">
    <property type="protein sequence ID" value="SGZ39184.1"/>
    <property type="molecule type" value="Genomic_DNA"/>
</dbReference>
<keyword evidence="2" id="KW-0689">Ribosomal protein</keyword>
<evidence type="ECO:0000313" key="4">
    <source>
        <dbReference type="EMBL" id="SGZ39184.1"/>
    </source>
</evidence>
<dbReference type="GO" id="GO:0005762">
    <property type="term" value="C:mitochondrial large ribosomal subunit"/>
    <property type="evidence" value="ECO:0007669"/>
    <property type="project" value="TreeGrafter"/>
</dbReference>
<evidence type="ECO:0000256" key="2">
    <source>
        <dbReference type="ARBA" id="ARBA00022980"/>
    </source>
</evidence>
<dbReference type="Proteomes" id="UP000183365">
    <property type="component" value="Unassembled WGS sequence"/>
</dbReference>
<name>A0A1L0AYL6_9ASCO</name>
<evidence type="ECO:0000256" key="3">
    <source>
        <dbReference type="ARBA" id="ARBA00023274"/>
    </source>
</evidence>
<dbReference type="InterPro" id="IPR016095">
    <property type="entry name" value="Ribosomal_uL1_3-a/b-sand"/>
</dbReference>
<evidence type="ECO:0008006" key="6">
    <source>
        <dbReference type="Google" id="ProtNLM"/>
    </source>
</evidence>
<dbReference type="PANTHER" id="PTHR36427">
    <property type="entry name" value="54S RIBOSOMAL PROTEIN L1, MITOCHONDRIAL"/>
    <property type="match status" value="1"/>
</dbReference>
<reference evidence="5" key="1">
    <citation type="submission" date="2016-11" db="EMBL/GenBank/DDBJ databases">
        <authorList>
            <person name="Guldener U."/>
        </authorList>
    </citation>
    <scope>NUCLEOTIDE SEQUENCE [LARGE SCALE GENOMIC DNA]</scope>
</reference>
<evidence type="ECO:0000313" key="5">
    <source>
        <dbReference type="Proteomes" id="UP000183365"/>
    </source>
</evidence>
<dbReference type="Pfam" id="PF00687">
    <property type="entry name" value="Ribosomal_L1"/>
    <property type="match status" value="1"/>
</dbReference>
<comment type="similarity">
    <text evidence="1">Belongs to the universal ribosomal protein uL1 family.</text>
</comment>
<dbReference type="OrthoDB" id="1747252at2759"/>
<gene>
    <name evidence="4" type="ORF">HGUI_01384</name>
</gene>
<dbReference type="GO" id="GO:0003735">
    <property type="term" value="F:structural constituent of ribosome"/>
    <property type="evidence" value="ECO:0007669"/>
    <property type="project" value="TreeGrafter"/>
</dbReference>
<dbReference type="Gene3D" id="3.40.50.790">
    <property type="match status" value="1"/>
</dbReference>
<evidence type="ECO:0000256" key="1">
    <source>
        <dbReference type="ARBA" id="ARBA00010531"/>
    </source>
</evidence>
<dbReference type="VEuPathDB" id="FungiDB:HGUI_01384"/>
<dbReference type="InterPro" id="IPR028364">
    <property type="entry name" value="Ribosomal_uL1/biogenesis"/>
</dbReference>
<dbReference type="Gene3D" id="3.30.190.20">
    <property type="match status" value="1"/>
</dbReference>
<dbReference type="SUPFAM" id="SSF56808">
    <property type="entry name" value="Ribosomal protein L1"/>
    <property type="match status" value="1"/>
</dbReference>
<keyword evidence="3" id="KW-0687">Ribonucleoprotein</keyword>
<sequence length="325" mass="36252">MLSYGRLLTKSSRTPVLTNATLNIAKRTKTLKYYPLLGQSYKNPKRIKEEAEQAALKAKMIESIKNGTYEEEKAEAERQSKFKVFLEEANKIYEKRNPVSMIKVLKDIRSELNNKQSNGLCFLNFNIATPINKINLKAQFNLAHDNGEVIKNKTLVLVSDLKEVSPTYAEDKESFHVAGVDVINQIMTGEFDVSGFERCYASASISSKLGSVAKLLGPLGLMPSAKRGTIGKDINEVIASNSSNLQRKIIIESEGPEFLKKVVQIGNVNSLSDVQILENVIAVRDGVNSTIEVHNTNNKKNQANLCSLTFECNKFEPAEIEYTRK</sequence>
<dbReference type="InterPro" id="IPR023674">
    <property type="entry name" value="Ribosomal_uL1-like"/>
</dbReference>
<accession>A0A1L0AYL6</accession>
<protein>
    <recommendedName>
        <fullName evidence="6">54S ribosomal protein L1, mitochondrial</fullName>
    </recommendedName>
</protein>
<dbReference type="PANTHER" id="PTHR36427:SF3">
    <property type="entry name" value="LARGE RIBOSOMAL SUBUNIT PROTEIN UL1M"/>
    <property type="match status" value="1"/>
</dbReference>
<keyword evidence="5" id="KW-1185">Reference proteome</keyword>
<dbReference type="AlphaFoldDB" id="A0A1L0AYL6"/>